<sequence length="294" mass="33408">MSHDIYEKKYFERSFRFVVIKPQELLALKNNAERKFDGVSIVDGDGASLNKFSLHDSFSESLRYLNLNRANYLNLDLISHMKNLEYINFLGGCAIEIPFDECVSLWCAYINYNKKTCRNIFALKKIKNLFVDNYKDKRSSDFECLTDIIRLGLTTFNMTDISFVGNMNSIEHIGLSYNSKLVTLNGLKDNKTIKSIGISNCRNISDWHVIESVRSVESLFIDNCGMIGTLGFLNSLPNLREVRITGGTEIQDGCIKTLIEKESIENFFIPHKSRYDVSAKDIATRAGPSVTDGE</sequence>
<name>A0A627YBN0_SALET</name>
<comment type="caution">
    <text evidence="1">The sequence shown here is derived from an EMBL/GenBank/DDBJ whole genome shotgun (WGS) entry which is preliminary data.</text>
</comment>
<dbReference type="SUPFAM" id="SSF52058">
    <property type="entry name" value="L domain-like"/>
    <property type="match status" value="1"/>
</dbReference>
<gene>
    <name evidence="1" type="ORF">GAW88_22770</name>
</gene>
<dbReference type="AlphaFoldDB" id="A0A627YBN0"/>
<dbReference type="Gene3D" id="3.80.10.10">
    <property type="entry name" value="Ribonuclease Inhibitor"/>
    <property type="match status" value="1"/>
</dbReference>
<organism evidence="1">
    <name type="scientific">Salmonella enterica I</name>
    <dbReference type="NCBI Taxonomy" id="59201"/>
    <lineage>
        <taxon>Bacteria</taxon>
        <taxon>Pseudomonadati</taxon>
        <taxon>Pseudomonadota</taxon>
        <taxon>Gammaproteobacteria</taxon>
        <taxon>Enterobacterales</taxon>
        <taxon>Enterobacteriaceae</taxon>
        <taxon>Salmonella</taxon>
    </lineage>
</organism>
<accession>A0A627YBN0</accession>
<evidence type="ECO:0000313" key="1">
    <source>
        <dbReference type="EMBL" id="EDD1176117.1"/>
    </source>
</evidence>
<evidence type="ECO:0008006" key="2">
    <source>
        <dbReference type="Google" id="ProtNLM"/>
    </source>
</evidence>
<reference evidence="1" key="1">
    <citation type="submission" date="2019-10" db="EMBL/GenBank/DDBJ databases">
        <authorList>
            <person name="Ashton P.M."/>
            <person name="Dallman T."/>
            <person name="Nair S."/>
            <person name="De Pinna E."/>
            <person name="Peters T."/>
            <person name="Grant K."/>
        </authorList>
    </citation>
    <scope>NUCLEOTIDE SEQUENCE</scope>
    <source>
        <strain evidence="1">817361</strain>
    </source>
</reference>
<protein>
    <recommendedName>
        <fullName evidence="2">Leucine-rich repeat domain-containing protein</fullName>
    </recommendedName>
</protein>
<dbReference type="InterPro" id="IPR032675">
    <property type="entry name" value="LRR_dom_sf"/>
</dbReference>
<dbReference type="EMBL" id="AALTDJ010000042">
    <property type="protein sequence ID" value="EDD1176117.1"/>
    <property type="molecule type" value="Genomic_DNA"/>
</dbReference>
<proteinExistence type="predicted"/>